<keyword evidence="6" id="KW-0472">Membrane</keyword>
<keyword evidence="8" id="KW-1185">Reference proteome</keyword>
<dbReference type="Pfam" id="PF05423">
    <property type="entry name" value="Mycobact_memb"/>
    <property type="match status" value="1"/>
</dbReference>
<reference evidence="7" key="1">
    <citation type="submission" date="2022-06" db="EMBL/GenBank/DDBJ databases">
        <title>Complete genome sequence of Mycobacterium pseudoshottsii NJB1907-Z4.</title>
        <authorList>
            <person name="Komine T."/>
            <person name="Fukano H."/>
            <person name="Wada S."/>
        </authorList>
    </citation>
    <scope>NUCLEOTIDE SEQUENCE</scope>
    <source>
        <strain evidence="7">NJB1907-Z4</strain>
    </source>
</reference>
<sequence>MLAVVFAVGGFAVSRFRGFAVSRVRGMFGSQQLPTYADSTPAGSVSSSGPKRVRYEIFGAPGTIADINYMDPAGEAQQLNDVALPWSIEVETDAPSMVANIIAQGNSDFLGCRISSDGEVKDERTSSAVSAYVYCIAKSA</sequence>
<evidence type="ECO:0000256" key="5">
    <source>
        <dbReference type="ARBA" id="ARBA00022989"/>
    </source>
</evidence>
<proteinExistence type="inferred from homology"/>
<comment type="subcellular location">
    <subcellularLocation>
        <location evidence="1">Cell membrane</location>
    </subcellularLocation>
</comment>
<keyword evidence="4" id="KW-0812">Transmembrane</keyword>
<organism evidence="7 8">
    <name type="scientific">Mycobacterium pseudoshottsii</name>
    <dbReference type="NCBI Taxonomy" id="265949"/>
    <lineage>
        <taxon>Bacteria</taxon>
        <taxon>Bacillati</taxon>
        <taxon>Actinomycetota</taxon>
        <taxon>Actinomycetes</taxon>
        <taxon>Mycobacteriales</taxon>
        <taxon>Mycobacteriaceae</taxon>
        <taxon>Mycobacterium</taxon>
        <taxon>Mycobacterium ulcerans group</taxon>
    </lineage>
</organism>
<keyword evidence="5" id="KW-1133">Transmembrane helix</keyword>
<dbReference type="InterPro" id="IPR038468">
    <property type="entry name" value="MmpS_C"/>
</dbReference>
<protein>
    <submittedName>
        <fullName evidence="7">Membrane protein, MmpS</fullName>
    </submittedName>
</protein>
<evidence type="ECO:0000256" key="1">
    <source>
        <dbReference type="ARBA" id="ARBA00004236"/>
    </source>
</evidence>
<name>A0A9N7QPF0_9MYCO</name>
<dbReference type="AlphaFoldDB" id="A0A9N7QPF0"/>
<evidence type="ECO:0000313" key="7">
    <source>
        <dbReference type="EMBL" id="BDN82975.1"/>
    </source>
</evidence>
<dbReference type="Gene3D" id="2.60.40.2880">
    <property type="entry name" value="MmpS1-5, C-terminal soluble domain"/>
    <property type="match status" value="1"/>
</dbReference>
<evidence type="ECO:0000256" key="2">
    <source>
        <dbReference type="ARBA" id="ARBA00007531"/>
    </source>
</evidence>
<evidence type="ECO:0000256" key="4">
    <source>
        <dbReference type="ARBA" id="ARBA00022692"/>
    </source>
</evidence>
<dbReference type="EMBL" id="AP026367">
    <property type="protein sequence ID" value="BDN82975.1"/>
    <property type="molecule type" value="Genomic_DNA"/>
</dbReference>
<keyword evidence="3" id="KW-1003">Cell membrane</keyword>
<dbReference type="GO" id="GO:0005886">
    <property type="term" value="C:plasma membrane"/>
    <property type="evidence" value="ECO:0007669"/>
    <property type="project" value="UniProtKB-SubCell"/>
</dbReference>
<gene>
    <name evidence="7" type="ORF">NJB1907Z4_C31900</name>
</gene>
<dbReference type="Proteomes" id="UP001058626">
    <property type="component" value="Chromosome"/>
</dbReference>
<evidence type="ECO:0000313" key="8">
    <source>
        <dbReference type="Proteomes" id="UP001058626"/>
    </source>
</evidence>
<accession>A0A9N7QPF0</accession>
<evidence type="ECO:0000256" key="6">
    <source>
        <dbReference type="ARBA" id="ARBA00023136"/>
    </source>
</evidence>
<comment type="similarity">
    <text evidence="2">Belongs to the MmpS family.</text>
</comment>
<evidence type="ECO:0000256" key="3">
    <source>
        <dbReference type="ARBA" id="ARBA00022475"/>
    </source>
</evidence>
<dbReference type="InterPro" id="IPR008693">
    <property type="entry name" value="MmpS"/>
</dbReference>